<dbReference type="eggNOG" id="COG2885">
    <property type="taxonomic scope" value="Bacteria"/>
</dbReference>
<dbReference type="SUPFAM" id="SSF103088">
    <property type="entry name" value="OmpA-like"/>
    <property type="match status" value="1"/>
</dbReference>
<evidence type="ECO:0000256" key="2">
    <source>
        <dbReference type="SAM" id="SignalP"/>
    </source>
</evidence>
<dbReference type="AlphaFoldDB" id="A0A097EP60"/>
<evidence type="ECO:0000313" key="4">
    <source>
        <dbReference type="EMBL" id="AIT09352.1"/>
    </source>
</evidence>
<proteinExistence type="predicted"/>
<name>A0A097EP60_9GAMM</name>
<dbReference type="PANTHER" id="PTHR30329">
    <property type="entry name" value="STATOR ELEMENT OF FLAGELLAR MOTOR COMPLEX"/>
    <property type="match status" value="1"/>
</dbReference>
<feature type="signal peptide" evidence="2">
    <location>
        <begin position="1"/>
        <end position="19"/>
    </location>
</feature>
<dbReference type="InterPro" id="IPR006665">
    <property type="entry name" value="OmpA-like"/>
</dbReference>
<dbReference type="Proteomes" id="UP000029672">
    <property type="component" value="Chromosome"/>
</dbReference>
<dbReference type="Pfam" id="PF00691">
    <property type="entry name" value="OmpA"/>
    <property type="match status" value="1"/>
</dbReference>
<dbReference type="CDD" id="cd07185">
    <property type="entry name" value="OmpA_C-like"/>
    <property type="match status" value="1"/>
</dbReference>
<dbReference type="PROSITE" id="PS51123">
    <property type="entry name" value="OMPA_2"/>
    <property type="match status" value="1"/>
</dbReference>
<sequence length="428" mass="48379">MKHLLRTAFLLLLVVLITGCETLSSDTSDEKENSKDKKDAPLSFPTLEPCTTKLLEESKSFICIKEQAGADLIETNVKFDSDSFTLNNQAKEVLDKLFAYLKLSGTTRFTVKGYAGKVDSKLISDKDLLTEHNIRLSKNRAISVREYLVNKGLESEDNDITVKALGYQDPLVPNDSNANRAINQRVEITIQSKMLEQIDNIEHNIKHVRPADYTKFFANVYLLSNNQLEDTARIYDSREKRPVLGVNFKFFVNKEYIKKEKGDFKFRIITDPKPISIFNGDKKVYKLGDAKYDYVFKGITAMTITNLSREAAVGDYVIPNDLVDKKLPEETFKMKSKITANVLEDVMNTNSFSSTYNSVLLNKGSADGLKIGAEMLLYEPESRSDGYPVPPRYVGYGFVYRESDHYSVAMIVNSLQEITSDTMATTIL</sequence>
<dbReference type="InterPro" id="IPR050330">
    <property type="entry name" value="Bact_OuterMem_StrucFunc"/>
</dbReference>
<dbReference type="KEGG" id="frf:LO80_04790"/>
<gene>
    <name evidence="4" type="ORF">LO80_04790</name>
</gene>
<dbReference type="InterPro" id="IPR036737">
    <property type="entry name" value="OmpA-like_sf"/>
</dbReference>
<dbReference type="EMBL" id="CP009574">
    <property type="protein sequence ID" value="AIT09352.1"/>
    <property type="molecule type" value="Genomic_DNA"/>
</dbReference>
<dbReference type="HOGENOM" id="CLU_663504_0_0_6"/>
<dbReference type="GO" id="GO:0016020">
    <property type="term" value="C:membrane"/>
    <property type="evidence" value="ECO:0007669"/>
    <property type="project" value="UniProtKB-UniRule"/>
</dbReference>
<dbReference type="PROSITE" id="PS51257">
    <property type="entry name" value="PROKAR_LIPOPROTEIN"/>
    <property type="match status" value="1"/>
</dbReference>
<protein>
    <submittedName>
        <fullName evidence="4">Membrane protein</fullName>
    </submittedName>
</protein>
<evidence type="ECO:0000256" key="1">
    <source>
        <dbReference type="PROSITE-ProRule" id="PRU00473"/>
    </source>
</evidence>
<dbReference type="PANTHER" id="PTHR30329:SF21">
    <property type="entry name" value="LIPOPROTEIN YIAD-RELATED"/>
    <property type="match status" value="1"/>
</dbReference>
<organism evidence="4 5">
    <name type="scientific">Candidatus Francisella endociliophora</name>
    <dbReference type="NCBI Taxonomy" id="653937"/>
    <lineage>
        <taxon>Bacteria</taxon>
        <taxon>Pseudomonadati</taxon>
        <taxon>Pseudomonadota</taxon>
        <taxon>Gammaproteobacteria</taxon>
        <taxon>Thiotrichales</taxon>
        <taxon>Francisellaceae</taxon>
        <taxon>Francisella</taxon>
    </lineage>
</organism>
<evidence type="ECO:0000259" key="3">
    <source>
        <dbReference type="PROSITE" id="PS51123"/>
    </source>
</evidence>
<dbReference type="STRING" id="1547445.LO80_04790"/>
<dbReference type="Gene3D" id="3.30.1330.60">
    <property type="entry name" value="OmpA-like domain"/>
    <property type="match status" value="1"/>
</dbReference>
<accession>A0A097EP60</accession>
<feature type="chain" id="PRO_5001930051" evidence="2">
    <location>
        <begin position="20"/>
        <end position="428"/>
    </location>
</feature>
<reference evidence="4 5" key="1">
    <citation type="submission" date="2014-10" db="EMBL/GenBank/DDBJ databases">
        <title>Whole genome sequence of Francisella endociliophora strain FSC1006, isolated from a laboratory culture of the marine ciliate Euplotes raikovi.</title>
        <authorList>
            <person name="Granberg M."/>
            <person name="Backman S."/>
            <person name="Lundmark E."/>
            <person name="Nilsson E."/>
            <person name="Karlsson E."/>
            <person name="Thelaus J."/>
            <person name="Ohrman C."/>
            <person name="Larkeryd A."/>
            <person name="Stenberg P."/>
        </authorList>
    </citation>
    <scope>NUCLEOTIDE SEQUENCE [LARGE SCALE GENOMIC DNA]</scope>
    <source>
        <strain evidence="4 5">FSC1006</strain>
    </source>
</reference>
<dbReference type="RefSeq" id="WP_040009048.1">
    <property type="nucleotide sequence ID" value="NZ_CP009574.1"/>
</dbReference>
<feature type="domain" description="OmpA-like" evidence="3">
    <location>
        <begin position="66"/>
        <end position="194"/>
    </location>
</feature>
<dbReference type="OrthoDB" id="9805832at2"/>
<keyword evidence="1" id="KW-0472">Membrane</keyword>
<keyword evidence="5" id="KW-1185">Reference proteome</keyword>
<keyword evidence="2" id="KW-0732">Signal</keyword>
<evidence type="ECO:0000313" key="5">
    <source>
        <dbReference type="Proteomes" id="UP000029672"/>
    </source>
</evidence>